<sequence length="62" mass="6795">MDFVLGLPRTKSGKDSIFVVVGCFSKMAYFITCNKFNDALNESSTITWSLNDHCVGSGCQIP</sequence>
<dbReference type="Proteomes" id="UP000325315">
    <property type="component" value="Unassembled WGS sequence"/>
</dbReference>
<evidence type="ECO:0000313" key="1">
    <source>
        <dbReference type="EMBL" id="KAA3487866.1"/>
    </source>
</evidence>
<evidence type="ECO:0000313" key="2">
    <source>
        <dbReference type="Proteomes" id="UP000325315"/>
    </source>
</evidence>
<keyword evidence="2" id="KW-1185">Reference proteome</keyword>
<name>A0A5B6X2Q7_9ROSI</name>
<protein>
    <submittedName>
        <fullName evidence="1">Transposon Ty3-I Gag-Pol polyprotein</fullName>
    </submittedName>
</protein>
<dbReference type="OrthoDB" id="1938712at2759"/>
<dbReference type="PANTHER" id="PTHR35046">
    <property type="entry name" value="ZINC KNUCKLE (CCHC-TYPE) FAMILY PROTEIN"/>
    <property type="match status" value="1"/>
</dbReference>
<accession>A0A5B6X2Q7</accession>
<comment type="caution">
    <text evidence="1">The sequence shown here is derived from an EMBL/GenBank/DDBJ whole genome shotgun (WGS) entry which is preliminary data.</text>
</comment>
<gene>
    <name evidence="1" type="ORF">EPI10_031665</name>
</gene>
<dbReference type="PANTHER" id="PTHR35046:SF9">
    <property type="entry name" value="RNA-DIRECTED DNA POLYMERASE"/>
    <property type="match status" value="1"/>
</dbReference>
<dbReference type="AlphaFoldDB" id="A0A5B6X2Q7"/>
<proteinExistence type="predicted"/>
<dbReference type="EMBL" id="SMMG02000001">
    <property type="protein sequence ID" value="KAA3487866.1"/>
    <property type="molecule type" value="Genomic_DNA"/>
</dbReference>
<reference evidence="2" key="1">
    <citation type="journal article" date="2019" name="Plant Biotechnol. J.">
        <title>Genome sequencing of the Australian wild diploid species Gossypium australe highlights disease resistance and delayed gland morphogenesis.</title>
        <authorList>
            <person name="Cai Y."/>
            <person name="Cai X."/>
            <person name="Wang Q."/>
            <person name="Wang P."/>
            <person name="Zhang Y."/>
            <person name="Cai C."/>
            <person name="Xu Y."/>
            <person name="Wang K."/>
            <person name="Zhou Z."/>
            <person name="Wang C."/>
            <person name="Geng S."/>
            <person name="Li B."/>
            <person name="Dong Q."/>
            <person name="Hou Y."/>
            <person name="Wang H."/>
            <person name="Ai P."/>
            <person name="Liu Z."/>
            <person name="Yi F."/>
            <person name="Sun M."/>
            <person name="An G."/>
            <person name="Cheng J."/>
            <person name="Zhang Y."/>
            <person name="Shi Q."/>
            <person name="Xie Y."/>
            <person name="Shi X."/>
            <person name="Chang Y."/>
            <person name="Huang F."/>
            <person name="Chen Y."/>
            <person name="Hong S."/>
            <person name="Mi L."/>
            <person name="Sun Q."/>
            <person name="Zhang L."/>
            <person name="Zhou B."/>
            <person name="Peng R."/>
            <person name="Zhang X."/>
            <person name="Liu F."/>
        </authorList>
    </citation>
    <scope>NUCLEOTIDE SEQUENCE [LARGE SCALE GENOMIC DNA]</scope>
    <source>
        <strain evidence="2">cv. PA1801</strain>
    </source>
</reference>
<organism evidence="1 2">
    <name type="scientific">Gossypium australe</name>
    <dbReference type="NCBI Taxonomy" id="47621"/>
    <lineage>
        <taxon>Eukaryota</taxon>
        <taxon>Viridiplantae</taxon>
        <taxon>Streptophyta</taxon>
        <taxon>Embryophyta</taxon>
        <taxon>Tracheophyta</taxon>
        <taxon>Spermatophyta</taxon>
        <taxon>Magnoliopsida</taxon>
        <taxon>eudicotyledons</taxon>
        <taxon>Gunneridae</taxon>
        <taxon>Pentapetalae</taxon>
        <taxon>rosids</taxon>
        <taxon>malvids</taxon>
        <taxon>Malvales</taxon>
        <taxon>Malvaceae</taxon>
        <taxon>Malvoideae</taxon>
        <taxon>Gossypium</taxon>
    </lineage>
</organism>